<dbReference type="GO" id="GO:0005524">
    <property type="term" value="F:ATP binding"/>
    <property type="evidence" value="ECO:0007669"/>
    <property type="project" value="InterPro"/>
</dbReference>
<dbReference type="Gene3D" id="3.30.470.30">
    <property type="entry name" value="DNA ligase/mRNA capping enzyme"/>
    <property type="match status" value="1"/>
</dbReference>
<evidence type="ECO:0000256" key="3">
    <source>
        <dbReference type="ARBA" id="ARBA00022598"/>
    </source>
</evidence>
<dbReference type="Gene3D" id="3.30.1490.70">
    <property type="match status" value="1"/>
</dbReference>
<evidence type="ECO:0000256" key="5">
    <source>
        <dbReference type="SAM" id="MobiDB-lite"/>
    </source>
</evidence>
<dbReference type="InterPro" id="IPR050191">
    <property type="entry name" value="ATP-dep_DNA_ligase"/>
</dbReference>
<feature type="region of interest" description="Disordered" evidence="5">
    <location>
        <begin position="304"/>
        <end position="329"/>
    </location>
</feature>
<evidence type="ECO:0000313" key="8">
    <source>
        <dbReference type="Proteomes" id="UP000238083"/>
    </source>
</evidence>
<dbReference type="Gene3D" id="2.40.50.140">
    <property type="entry name" value="Nucleic acid-binding proteins"/>
    <property type="match status" value="1"/>
</dbReference>
<dbReference type="SUPFAM" id="SSF50249">
    <property type="entry name" value="Nucleic acid-binding proteins"/>
    <property type="match status" value="1"/>
</dbReference>
<feature type="domain" description="ATP-dependent DNA ligase family profile" evidence="6">
    <location>
        <begin position="119"/>
        <end position="260"/>
    </location>
</feature>
<name>A0A2T0R679_9ACTN</name>
<dbReference type="GO" id="GO:0006281">
    <property type="term" value="P:DNA repair"/>
    <property type="evidence" value="ECO:0007669"/>
    <property type="project" value="InterPro"/>
</dbReference>
<evidence type="ECO:0000259" key="6">
    <source>
        <dbReference type="PROSITE" id="PS50160"/>
    </source>
</evidence>
<comment type="similarity">
    <text evidence="1">Belongs to the ATP-dependent DNA ligase family.</text>
</comment>
<reference evidence="7 8" key="1">
    <citation type="submission" date="2018-03" db="EMBL/GenBank/DDBJ databases">
        <title>Genomic Encyclopedia of Archaeal and Bacterial Type Strains, Phase II (KMG-II): from individual species to whole genera.</title>
        <authorList>
            <person name="Goeker M."/>
        </authorList>
    </citation>
    <scope>NUCLEOTIDE SEQUENCE [LARGE SCALE GENOMIC DNA]</scope>
    <source>
        <strain evidence="7 8">DSM 19711</strain>
    </source>
</reference>
<proteinExistence type="inferred from homology"/>
<dbReference type="EC" id="6.5.1.1" evidence="2"/>
<comment type="catalytic activity">
    <reaction evidence="4">
        <text>ATP + (deoxyribonucleotide)n-3'-hydroxyl + 5'-phospho-(deoxyribonucleotide)m = (deoxyribonucleotide)n+m + AMP + diphosphate.</text>
        <dbReference type="EC" id="6.5.1.1"/>
    </reaction>
</comment>
<dbReference type="PANTHER" id="PTHR45674">
    <property type="entry name" value="DNA LIGASE 1/3 FAMILY MEMBER"/>
    <property type="match status" value="1"/>
</dbReference>
<gene>
    <name evidence="7" type="ORF">CLV37_103120</name>
</gene>
<evidence type="ECO:0000256" key="2">
    <source>
        <dbReference type="ARBA" id="ARBA00012727"/>
    </source>
</evidence>
<accession>A0A2T0R679</accession>
<dbReference type="SUPFAM" id="SSF56091">
    <property type="entry name" value="DNA ligase/mRNA capping enzyme, catalytic domain"/>
    <property type="match status" value="1"/>
</dbReference>
<dbReference type="Proteomes" id="UP000238083">
    <property type="component" value="Unassembled WGS sequence"/>
</dbReference>
<keyword evidence="8" id="KW-1185">Reference proteome</keyword>
<dbReference type="PANTHER" id="PTHR45674:SF4">
    <property type="entry name" value="DNA LIGASE 1"/>
    <property type="match status" value="1"/>
</dbReference>
<evidence type="ECO:0000256" key="4">
    <source>
        <dbReference type="ARBA" id="ARBA00034003"/>
    </source>
</evidence>
<evidence type="ECO:0000313" key="7">
    <source>
        <dbReference type="EMBL" id="PRY16689.1"/>
    </source>
</evidence>
<sequence>MLGKAPLATAPHGPQSGTVLPMLATAARSAGVPTDGDLWAYEVKWDGMRVLADVHEGTVVLRSRTGRDVSTTFPELTALADAHADVLLDGEVVALDDGLPSFSVLADRLHVSDPRAAERAAARTPVTLMAFDVLRLYGVELLDRSWQDRRESLDRLLPSGRAWQVSPVYPDASSLLTATREQGLEGVVAKRRTSTYQPGRRSPDWVKHAHRHHQACLVAGWRPVEGSPDRIGALLLAVPGPDGRLRYAGRAGSGLDGALEEGLRAALAGRELPRPVVDVPRPDAAGATFTEPVAVVEVRHLGRTSGGRLRQPTLRGLRPDLGPSDVRQE</sequence>
<dbReference type="CDD" id="cd07906">
    <property type="entry name" value="Adenylation_DNA_ligase_LigD_LigC"/>
    <property type="match status" value="1"/>
</dbReference>
<dbReference type="Pfam" id="PF04679">
    <property type="entry name" value="DNA_ligase_A_C"/>
    <property type="match status" value="1"/>
</dbReference>
<dbReference type="PROSITE" id="PS50160">
    <property type="entry name" value="DNA_LIGASE_A3"/>
    <property type="match status" value="1"/>
</dbReference>
<dbReference type="NCBIfam" id="TIGR02779">
    <property type="entry name" value="NHEJ_ligase_lig"/>
    <property type="match status" value="1"/>
</dbReference>
<dbReference type="AlphaFoldDB" id="A0A2T0R679"/>
<dbReference type="InterPro" id="IPR012340">
    <property type="entry name" value="NA-bd_OB-fold"/>
</dbReference>
<organism evidence="7 8">
    <name type="scientific">Kineococcus rhizosphaerae</name>
    <dbReference type="NCBI Taxonomy" id="559628"/>
    <lineage>
        <taxon>Bacteria</taxon>
        <taxon>Bacillati</taxon>
        <taxon>Actinomycetota</taxon>
        <taxon>Actinomycetes</taxon>
        <taxon>Kineosporiales</taxon>
        <taxon>Kineosporiaceae</taxon>
        <taxon>Kineococcus</taxon>
    </lineage>
</organism>
<dbReference type="Pfam" id="PF01068">
    <property type="entry name" value="DNA_ligase_A_M"/>
    <property type="match status" value="1"/>
</dbReference>
<dbReference type="InterPro" id="IPR012309">
    <property type="entry name" value="DNA_ligase_ATP-dep_C"/>
</dbReference>
<keyword evidence="3" id="KW-0436">Ligase</keyword>
<comment type="caution">
    <text evidence="7">The sequence shown here is derived from an EMBL/GenBank/DDBJ whole genome shotgun (WGS) entry which is preliminary data.</text>
</comment>
<evidence type="ECO:0000256" key="1">
    <source>
        <dbReference type="ARBA" id="ARBA00007572"/>
    </source>
</evidence>
<dbReference type="GO" id="GO:0003910">
    <property type="term" value="F:DNA ligase (ATP) activity"/>
    <property type="evidence" value="ECO:0007669"/>
    <property type="project" value="UniProtKB-EC"/>
</dbReference>
<dbReference type="InterPro" id="IPR014146">
    <property type="entry name" value="LigD_ligase_dom"/>
</dbReference>
<protein>
    <recommendedName>
        <fullName evidence="2">DNA ligase (ATP)</fullName>
        <ecNumber evidence="2">6.5.1.1</ecNumber>
    </recommendedName>
</protein>
<dbReference type="CDD" id="cd07971">
    <property type="entry name" value="OBF_DNA_ligase_LigD"/>
    <property type="match status" value="1"/>
</dbReference>
<dbReference type="EMBL" id="PVZF01000003">
    <property type="protein sequence ID" value="PRY16689.1"/>
    <property type="molecule type" value="Genomic_DNA"/>
</dbReference>
<dbReference type="GO" id="GO:0006310">
    <property type="term" value="P:DNA recombination"/>
    <property type="evidence" value="ECO:0007669"/>
    <property type="project" value="InterPro"/>
</dbReference>
<dbReference type="InterPro" id="IPR012310">
    <property type="entry name" value="DNA_ligase_ATP-dep_cent"/>
</dbReference>